<dbReference type="NCBIfam" id="TIGR00293">
    <property type="entry name" value="prefoldin subunit alpha"/>
    <property type="match status" value="1"/>
</dbReference>
<protein>
    <submittedName>
        <fullName evidence="3">Putative prefoldin subunit 5</fullName>
    </submittedName>
</protein>
<evidence type="ECO:0000256" key="1">
    <source>
        <dbReference type="ARBA" id="ARBA00010048"/>
    </source>
</evidence>
<dbReference type="FunFam" id="1.10.287.370:FF:000004">
    <property type="entry name" value="Probable prefoldin subunit 5"/>
    <property type="match status" value="1"/>
</dbReference>
<dbReference type="GO" id="GO:1990113">
    <property type="term" value="P:RNA polymerase I assembly"/>
    <property type="evidence" value="ECO:0007669"/>
    <property type="project" value="TreeGrafter"/>
</dbReference>
<dbReference type="CDD" id="cd23157">
    <property type="entry name" value="Prefoldin_5"/>
    <property type="match status" value="1"/>
</dbReference>
<dbReference type="SUPFAM" id="SSF46579">
    <property type="entry name" value="Prefoldin"/>
    <property type="match status" value="1"/>
</dbReference>
<organism evidence="3">
    <name type="scientific">Amblyomma triste</name>
    <name type="common">Neotropical tick</name>
    <dbReference type="NCBI Taxonomy" id="251400"/>
    <lineage>
        <taxon>Eukaryota</taxon>
        <taxon>Metazoa</taxon>
        <taxon>Ecdysozoa</taxon>
        <taxon>Arthropoda</taxon>
        <taxon>Chelicerata</taxon>
        <taxon>Arachnida</taxon>
        <taxon>Acari</taxon>
        <taxon>Parasitiformes</taxon>
        <taxon>Ixodida</taxon>
        <taxon>Ixodoidea</taxon>
        <taxon>Ixodidae</taxon>
        <taxon>Amblyomminae</taxon>
        <taxon>Amblyomma</taxon>
    </lineage>
</organism>
<name>A0A023GFB7_AMBTT</name>
<dbReference type="AlphaFoldDB" id="A0A023GFB7"/>
<dbReference type="PANTHER" id="PTHR12674">
    <property type="entry name" value="PREFOLDIN SUBUNIT 5"/>
    <property type="match status" value="1"/>
</dbReference>
<evidence type="ECO:0000313" key="3">
    <source>
        <dbReference type="EMBL" id="JAC32544.1"/>
    </source>
</evidence>
<dbReference type="InterPro" id="IPR004127">
    <property type="entry name" value="Prefoldin_subunit_alpha"/>
</dbReference>
<dbReference type="PANTHER" id="PTHR12674:SF2">
    <property type="entry name" value="PREFOLDIN SUBUNIT 5"/>
    <property type="match status" value="1"/>
</dbReference>
<dbReference type="Gene3D" id="1.10.287.370">
    <property type="match status" value="1"/>
</dbReference>
<dbReference type="GO" id="GO:0006457">
    <property type="term" value="P:protein folding"/>
    <property type="evidence" value="ECO:0007669"/>
    <property type="project" value="InterPro"/>
</dbReference>
<dbReference type="InterPro" id="IPR009053">
    <property type="entry name" value="Prefoldin"/>
</dbReference>
<reference evidence="3" key="1">
    <citation type="submission" date="2014-03" db="EMBL/GenBank/DDBJ databases">
        <title>The sialotranscriptome of Amblyomma triste, Amblyomma parvum and Amblyomma cajennense ticks, uncovered by 454-based RNA-seq.</title>
        <authorList>
            <person name="Garcia G.R."/>
            <person name="Gardinassi L.G."/>
            <person name="Ribeiro J.M."/>
            <person name="Anatriello E."/>
            <person name="Ferreira B.R."/>
            <person name="Moreira H.N."/>
            <person name="Mafra C."/>
            <person name="Olegario M.M."/>
            <person name="Szabo P.J."/>
            <person name="Miranda-Santos I.K."/>
            <person name="Maruyama S.R."/>
        </authorList>
    </citation>
    <scope>NUCLEOTIDE SEQUENCE</scope>
    <source>
        <strain evidence="3">Mato Grasso do Sul</strain>
        <tissue evidence="3">Salivary glands</tissue>
    </source>
</reference>
<dbReference type="GO" id="GO:0016272">
    <property type="term" value="C:prefoldin complex"/>
    <property type="evidence" value="ECO:0007669"/>
    <property type="project" value="InterPro"/>
</dbReference>
<sequence>MAGDKQNVLSISMLDIGALAQLKQHIEQELDFFSTSLQQLKTAQTRFQESENSLDMLKPSSEGKDILVPLTSSMYVPGRLVDVNKITVDIGTGYYVEKDISGSKDYFKRRVKYITQQMEKIQKVAQEKVALREVIVETMDRKIQATFASQAAAAAGAAASKS</sequence>
<proteinExistence type="evidence at transcript level"/>
<keyword evidence="2" id="KW-0143">Chaperone</keyword>
<dbReference type="EMBL" id="GBBM01002874">
    <property type="protein sequence ID" value="JAC32544.1"/>
    <property type="molecule type" value="mRNA"/>
</dbReference>
<dbReference type="InterPro" id="IPR011599">
    <property type="entry name" value="PFD_alpha_archaea"/>
</dbReference>
<dbReference type="Pfam" id="PF02996">
    <property type="entry name" value="Prefoldin"/>
    <property type="match status" value="1"/>
</dbReference>
<dbReference type="GO" id="GO:0051082">
    <property type="term" value="F:unfolded protein binding"/>
    <property type="evidence" value="ECO:0007669"/>
    <property type="project" value="InterPro"/>
</dbReference>
<accession>A0A023GFB7</accession>
<dbReference type="GO" id="GO:1990115">
    <property type="term" value="P:RNA polymerase III assembly"/>
    <property type="evidence" value="ECO:0007669"/>
    <property type="project" value="TreeGrafter"/>
</dbReference>
<dbReference type="GO" id="GO:1990114">
    <property type="term" value="P:RNA polymerase II core complex assembly"/>
    <property type="evidence" value="ECO:0007669"/>
    <property type="project" value="TreeGrafter"/>
</dbReference>
<comment type="similarity">
    <text evidence="1">Belongs to the prefoldin subunit alpha family.</text>
</comment>
<evidence type="ECO:0000256" key="2">
    <source>
        <dbReference type="ARBA" id="ARBA00023186"/>
    </source>
</evidence>
<dbReference type="GO" id="GO:0005737">
    <property type="term" value="C:cytoplasm"/>
    <property type="evidence" value="ECO:0007669"/>
    <property type="project" value="TreeGrafter"/>
</dbReference>